<organism evidence="11 12">
    <name type="scientific">Gracilimonas sediminicola</name>
    <dbReference type="NCBI Taxonomy" id="2952158"/>
    <lineage>
        <taxon>Bacteria</taxon>
        <taxon>Pseudomonadati</taxon>
        <taxon>Balneolota</taxon>
        <taxon>Balneolia</taxon>
        <taxon>Balneolales</taxon>
        <taxon>Balneolaceae</taxon>
        <taxon>Gracilimonas</taxon>
    </lineage>
</organism>
<dbReference type="InterPro" id="IPR051939">
    <property type="entry name" value="Glycosyltr_41/O-GlcNAc_trsf"/>
</dbReference>
<evidence type="ECO:0000256" key="7">
    <source>
        <dbReference type="ARBA" id="ARBA00022803"/>
    </source>
</evidence>
<dbReference type="GO" id="GO:0008168">
    <property type="term" value="F:methyltransferase activity"/>
    <property type="evidence" value="ECO:0007669"/>
    <property type="project" value="UniProtKB-KW"/>
</dbReference>
<dbReference type="SMART" id="SM00028">
    <property type="entry name" value="TPR"/>
    <property type="match status" value="7"/>
</dbReference>
<dbReference type="Gene3D" id="3.40.50.11380">
    <property type="match status" value="1"/>
</dbReference>
<dbReference type="SUPFAM" id="SSF48452">
    <property type="entry name" value="TPR-like"/>
    <property type="match status" value="2"/>
</dbReference>
<comment type="similarity">
    <text evidence="2">Belongs to the glycosyltransferase 41 family. O-GlcNAc transferase subfamily.</text>
</comment>
<dbReference type="SUPFAM" id="SSF53756">
    <property type="entry name" value="UDP-Glycosyltransferase/glycogen phosphorylase"/>
    <property type="match status" value="1"/>
</dbReference>
<protein>
    <recommendedName>
        <fullName evidence="3">protein O-GlcNAc transferase</fullName>
        <ecNumber evidence="3">2.4.1.255</ecNumber>
    </recommendedName>
</protein>
<dbReference type="Gene3D" id="1.25.40.10">
    <property type="entry name" value="Tetratricopeptide repeat domain"/>
    <property type="match status" value="1"/>
</dbReference>
<dbReference type="PROSITE" id="PS50293">
    <property type="entry name" value="TPR_REGION"/>
    <property type="match status" value="1"/>
</dbReference>
<dbReference type="Pfam" id="PF13844">
    <property type="entry name" value="Glyco_transf_41"/>
    <property type="match status" value="2"/>
</dbReference>
<reference evidence="11" key="1">
    <citation type="submission" date="2022-06" db="EMBL/GenBank/DDBJ databases">
        <title>Gracilimonas sp. CAU 1638 isolated from sea sediment.</title>
        <authorList>
            <person name="Kim W."/>
        </authorList>
    </citation>
    <scope>NUCLEOTIDE SEQUENCE</scope>
    <source>
        <strain evidence="11">CAU 1638</strain>
    </source>
</reference>
<dbReference type="PANTHER" id="PTHR44835">
    <property type="entry name" value="UDP-N-ACETYLGLUCOSAMINE--PEPTIDE N-ACETYLGLUCOSAMINYLTRANSFERASE SPINDLY-RELATED"/>
    <property type="match status" value="1"/>
</dbReference>
<sequence>MKVELARAQKLLDQRYPDPDEAIKLLDPLLKRESKHWLVYYFLGIAQMQKSNFEKAIGYFEKSIGEHDQNSQTYLLVARCYYELQDFENAERFGKAAVQLNQELLDAWMFMGQLYWDQALLNKAIQCYTIANKLDPKNYLIAYNIGQIYADQGDYKKALELYDITLQMEPKLIDAGIKKAQIYQSIGEYEQAEVAIEKVLELDSENLLALSVLSLLYRAMGRYSEAIALNERLLDRYPNDGNVRVNYALCLLETGQYDEAEKNYRRALKDTPETQQSLSNYLMGIHYNPKRTKEEIFEAHSLWDQYYAPEERPGRPVPANKDKEKKLRVGFISGGFKKHPVGWMITSALEKLPKDEIATYIYTTDTYHDSLTKRIREASAKWTSVVGYSDEVVAQIIKDDEIDILVELSGHSSGNRLKTVALEPAPITIKWVGGLFNTSGLKSMDYLLTDAKESPEGEAPFYTEKLVRMPDDYVCYTLPNYDIDVAEAPVTQNGHITFGCFNNPTKINTELLSKWAEVLKQVPDSRLFLKSKQYDTELVRERIIQHLEECGIEEDRIIFEGYSLHNDLLECYNKIDIALDPWPYSGGLTTIEALWMGVPVITNSGPTFAGRHSTSHLTNAGFPEWVTDNWEDYIQKAVSLAGDVDQLSKLRAELRERLLSSPVCDAKRFARNLADAFRKMWLQRVQGYEKNLSEGEWQDHIWVSQKKKEPETQAESLQNGKQNKALKKGIYVNKSLVKFKDTPSEVVEAIVNTPGLKYAEPLSVAIPESELFRLRNIFEEHEYGLPSVFQLNENSVVVDIGGNVGSFSLYARQWNPECQIHSFEPNPQVFPLLAHNMKDLDNISITQVALSDQNGEINLFQHPRNTGQSSTTVHMKGGHEVTVRMQKSGEALAEKGINKIDVLKIDTEGAEVSILKGMKDLLINTGFIMLEYHSEADRREIDAILSGFSVYASGVSVPCEVGTIKYINNRILNK</sequence>
<feature type="repeat" description="TPR" evidence="8">
    <location>
        <begin position="173"/>
        <end position="206"/>
    </location>
</feature>
<evidence type="ECO:0000256" key="8">
    <source>
        <dbReference type="PROSITE-ProRule" id="PRU00339"/>
    </source>
</evidence>
<dbReference type="InterPro" id="IPR011990">
    <property type="entry name" value="TPR-like_helical_dom_sf"/>
</dbReference>
<feature type="domain" description="O-GlcNAc transferase C-terminal" evidence="10">
    <location>
        <begin position="495"/>
        <end position="673"/>
    </location>
</feature>
<keyword evidence="6" id="KW-0677">Repeat</keyword>
<dbReference type="Pfam" id="PF13432">
    <property type="entry name" value="TPR_16"/>
    <property type="match status" value="2"/>
</dbReference>
<dbReference type="GO" id="GO:0097363">
    <property type="term" value="F:protein O-acetylglucosaminyltransferase activity"/>
    <property type="evidence" value="ECO:0007669"/>
    <property type="project" value="UniProtKB-EC"/>
</dbReference>
<evidence type="ECO:0000259" key="10">
    <source>
        <dbReference type="Pfam" id="PF13844"/>
    </source>
</evidence>
<comment type="pathway">
    <text evidence="1">Protein modification; protein glycosylation.</text>
</comment>
<keyword evidence="11" id="KW-0489">Methyltransferase</keyword>
<feature type="domain" description="O-GlcNAc transferase C-terminal" evidence="10">
    <location>
        <begin position="321"/>
        <end position="473"/>
    </location>
</feature>
<dbReference type="GO" id="GO:0032259">
    <property type="term" value="P:methylation"/>
    <property type="evidence" value="ECO:0007669"/>
    <property type="project" value="UniProtKB-KW"/>
</dbReference>
<evidence type="ECO:0000313" key="11">
    <source>
        <dbReference type="EMBL" id="MCP9293011.1"/>
    </source>
</evidence>
<gene>
    <name evidence="11" type="ORF">NM125_15580</name>
</gene>
<dbReference type="Pfam" id="PF05050">
    <property type="entry name" value="Methyltransf_21"/>
    <property type="match status" value="1"/>
</dbReference>
<dbReference type="Pfam" id="PF13181">
    <property type="entry name" value="TPR_8"/>
    <property type="match status" value="1"/>
</dbReference>
<feature type="domain" description="Methyltransferase FkbM" evidence="9">
    <location>
        <begin position="799"/>
        <end position="937"/>
    </location>
</feature>
<dbReference type="InterPro" id="IPR029063">
    <property type="entry name" value="SAM-dependent_MTases_sf"/>
</dbReference>
<evidence type="ECO:0000256" key="3">
    <source>
        <dbReference type="ARBA" id="ARBA00011970"/>
    </source>
</evidence>
<evidence type="ECO:0000256" key="6">
    <source>
        <dbReference type="ARBA" id="ARBA00022737"/>
    </source>
</evidence>
<feature type="repeat" description="TPR" evidence="8">
    <location>
        <begin position="37"/>
        <end position="70"/>
    </location>
</feature>
<dbReference type="SUPFAM" id="SSF53335">
    <property type="entry name" value="S-adenosyl-L-methionine-dependent methyltransferases"/>
    <property type="match status" value="1"/>
</dbReference>
<feature type="repeat" description="TPR" evidence="8">
    <location>
        <begin position="139"/>
        <end position="172"/>
    </location>
</feature>
<comment type="caution">
    <text evidence="11">The sequence shown here is derived from an EMBL/GenBank/DDBJ whole genome shotgun (WGS) entry which is preliminary data.</text>
</comment>
<evidence type="ECO:0000313" key="12">
    <source>
        <dbReference type="Proteomes" id="UP001139125"/>
    </source>
</evidence>
<keyword evidence="12" id="KW-1185">Reference proteome</keyword>
<feature type="repeat" description="TPR" evidence="8">
    <location>
        <begin position="105"/>
        <end position="138"/>
    </location>
</feature>
<evidence type="ECO:0000256" key="4">
    <source>
        <dbReference type="ARBA" id="ARBA00022676"/>
    </source>
</evidence>
<dbReference type="EMBL" id="JANDBC010000003">
    <property type="protein sequence ID" value="MCP9293011.1"/>
    <property type="molecule type" value="Genomic_DNA"/>
</dbReference>
<accession>A0A9X2L632</accession>
<dbReference type="Gene3D" id="3.40.50.2000">
    <property type="entry name" value="Glycogen Phosphorylase B"/>
    <property type="match status" value="1"/>
</dbReference>
<evidence type="ECO:0000256" key="5">
    <source>
        <dbReference type="ARBA" id="ARBA00022679"/>
    </source>
</evidence>
<feature type="repeat" description="TPR" evidence="8">
    <location>
        <begin position="241"/>
        <end position="274"/>
    </location>
</feature>
<evidence type="ECO:0000256" key="1">
    <source>
        <dbReference type="ARBA" id="ARBA00004922"/>
    </source>
</evidence>
<dbReference type="InterPro" id="IPR006342">
    <property type="entry name" value="FkbM_mtfrase"/>
</dbReference>
<dbReference type="Pfam" id="PF14559">
    <property type="entry name" value="TPR_19"/>
    <property type="match status" value="1"/>
</dbReference>
<dbReference type="PROSITE" id="PS50005">
    <property type="entry name" value="TPR"/>
    <property type="match status" value="6"/>
</dbReference>
<dbReference type="NCBIfam" id="TIGR01444">
    <property type="entry name" value="fkbM_fam"/>
    <property type="match status" value="1"/>
</dbReference>
<dbReference type="Proteomes" id="UP001139125">
    <property type="component" value="Unassembled WGS sequence"/>
</dbReference>
<evidence type="ECO:0000256" key="2">
    <source>
        <dbReference type="ARBA" id="ARBA00005386"/>
    </source>
</evidence>
<keyword evidence="5" id="KW-0808">Transferase</keyword>
<dbReference type="InterPro" id="IPR029489">
    <property type="entry name" value="OGT/SEC/SPY_C"/>
</dbReference>
<dbReference type="Gene3D" id="3.40.50.150">
    <property type="entry name" value="Vaccinia Virus protein VP39"/>
    <property type="match status" value="1"/>
</dbReference>
<dbReference type="EC" id="2.4.1.255" evidence="3"/>
<feature type="repeat" description="TPR" evidence="8">
    <location>
        <begin position="207"/>
        <end position="240"/>
    </location>
</feature>
<proteinExistence type="inferred from homology"/>
<name>A0A9X2L632_9BACT</name>
<dbReference type="PANTHER" id="PTHR44835:SF1">
    <property type="entry name" value="PROTEIN O-GLCNAC TRANSFERASE"/>
    <property type="match status" value="1"/>
</dbReference>
<dbReference type="AlphaFoldDB" id="A0A9X2L632"/>
<keyword evidence="4" id="KW-0328">Glycosyltransferase</keyword>
<keyword evidence="7 8" id="KW-0802">TPR repeat</keyword>
<evidence type="ECO:0000259" key="9">
    <source>
        <dbReference type="Pfam" id="PF05050"/>
    </source>
</evidence>
<dbReference type="InterPro" id="IPR019734">
    <property type="entry name" value="TPR_rpt"/>
</dbReference>
<dbReference type="RefSeq" id="WP_255135910.1">
    <property type="nucleotide sequence ID" value="NZ_JANDBC010000003.1"/>
</dbReference>